<dbReference type="InterPro" id="IPR036640">
    <property type="entry name" value="ABC1_TM_sf"/>
</dbReference>
<feature type="transmembrane region" description="Helical" evidence="7">
    <location>
        <begin position="131"/>
        <end position="148"/>
    </location>
</feature>
<evidence type="ECO:0000256" key="7">
    <source>
        <dbReference type="SAM" id="Phobius"/>
    </source>
</evidence>
<keyword evidence="4 10" id="KW-0067">ATP-binding</keyword>
<dbReference type="RefSeq" id="WP_194018910.1">
    <property type="nucleotide sequence ID" value="NZ_JADEVV010000006.1"/>
</dbReference>
<feature type="transmembrane region" description="Helical" evidence="7">
    <location>
        <begin position="17"/>
        <end position="37"/>
    </location>
</feature>
<keyword evidence="5 7" id="KW-1133">Transmembrane helix</keyword>
<dbReference type="EMBL" id="JADEVV010000006">
    <property type="protein sequence ID" value="MBE9252900.1"/>
    <property type="molecule type" value="Genomic_DNA"/>
</dbReference>
<feature type="transmembrane region" description="Helical" evidence="7">
    <location>
        <begin position="57"/>
        <end position="74"/>
    </location>
</feature>
<evidence type="ECO:0000259" key="8">
    <source>
        <dbReference type="PROSITE" id="PS50893"/>
    </source>
</evidence>
<dbReference type="InterPro" id="IPR003593">
    <property type="entry name" value="AAA+_ATPase"/>
</dbReference>
<comment type="subcellular location">
    <subcellularLocation>
        <location evidence="1">Cell membrane</location>
        <topology evidence="1">Multi-pass membrane protein</topology>
    </subcellularLocation>
</comment>
<feature type="domain" description="ABC transporter" evidence="8">
    <location>
        <begin position="339"/>
        <end position="572"/>
    </location>
</feature>
<dbReference type="Pfam" id="PF00664">
    <property type="entry name" value="ABC_membrane"/>
    <property type="match status" value="1"/>
</dbReference>
<keyword evidence="11" id="KW-1185">Reference proteome</keyword>
<sequence>MAAPSVKQLLRYLTPHWRAIGAGTFALFLANALGVYIPLLMRDSIDDLMPPFEASDVARIVVLIVILASLMWFIRMASRIFIFGVGRQVEYELKQKIFDHLLRLEPLYFTENTIGDLINRATSDVDNIRRLVGFAVLSLINTIFAYALTIPAMFALHIPLTLLAISVYPLMLMSVNLFSGKLRDYQLEVQEELSALSELVQEDMSGISLIKIYSQEDNERQAFQTRNQKLLQANLKLARIRNFLFPLIEGLAYLSLLILLAFGTGLIQDGSITIGDFIALIILVERLVFPTALLGFTITAYQRGEVSIQRVEAIFHTTPKILTVPQPLPFSPARATGKITARGLSYCYPGSDLPALEKVDFTVYPGEMVAIVGPIGAGKSTLVNALPRLLDIAPGQVFIDDYDITQIALSDLRSAIAFVPQDSFLFSTTIAENIAYSDPSQTDTAIEQAAQQAHLDQEIANFPQHYQTLVGERGITLSGGQRQRAALARALILDAPLLVLDDALSSVDNQTATRILHYLARRNNTVLFVSHQLSAAAQADRIFVMDHGHIVQTGTHEELLQKSGLYQSLWQQHELEKVLS</sequence>
<evidence type="ECO:0000256" key="2">
    <source>
        <dbReference type="ARBA" id="ARBA00022692"/>
    </source>
</evidence>
<dbReference type="PROSITE" id="PS50893">
    <property type="entry name" value="ABC_TRANSPORTER_2"/>
    <property type="match status" value="1"/>
</dbReference>
<name>A0ABR9VNI9_9SYNC</name>
<comment type="caution">
    <text evidence="10">The sequence shown here is derived from an EMBL/GenBank/DDBJ whole genome shotgun (WGS) entry which is preliminary data.</text>
</comment>
<dbReference type="GO" id="GO:0005524">
    <property type="term" value="F:ATP binding"/>
    <property type="evidence" value="ECO:0007669"/>
    <property type="project" value="UniProtKB-KW"/>
</dbReference>
<evidence type="ECO:0000259" key="9">
    <source>
        <dbReference type="PROSITE" id="PS50929"/>
    </source>
</evidence>
<keyword evidence="3" id="KW-0547">Nucleotide-binding</keyword>
<dbReference type="PROSITE" id="PS50929">
    <property type="entry name" value="ABC_TM1F"/>
    <property type="match status" value="1"/>
</dbReference>
<evidence type="ECO:0000256" key="1">
    <source>
        <dbReference type="ARBA" id="ARBA00004651"/>
    </source>
</evidence>
<dbReference type="CDD" id="cd18541">
    <property type="entry name" value="ABC_6TM_TmrB_like"/>
    <property type="match status" value="1"/>
</dbReference>
<dbReference type="InterPro" id="IPR027417">
    <property type="entry name" value="P-loop_NTPase"/>
</dbReference>
<evidence type="ECO:0000256" key="4">
    <source>
        <dbReference type="ARBA" id="ARBA00022840"/>
    </source>
</evidence>
<dbReference type="Proteomes" id="UP000658720">
    <property type="component" value="Unassembled WGS sequence"/>
</dbReference>
<dbReference type="SMART" id="SM00382">
    <property type="entry name" value="AAA"/>
    <property type="match status" value="1"/>
</dbReference>
<dbReference type="Gene3D" id="3.40.50.300">
    <property type="entry name" value="P-loop containing nucleotide triphosphate hydrolases"/>
    <property type="match status" value="1"/>
</dbReference>
<accession>A0ABR9VNI9</accession>
<organism evidence="10 11">
    <name type="scientific">Synechocystis salina LEGE 00031</name>
    <dbReference type="NCBI Taxonomy" id="1828736"/>
    <lineage>
        <taxon>Bacteria</taxon>
        <taxon>Bacillati</taxon>
        <taxon>Cyanobacteriota</taxon>
        <taxon>Cyanophyceae</taxon>
        <taxon>Synechococcales</taxon>
        <taxon>Merismopediaceae</taxon>
        <taxon>Synechocystis</taxon>
    </lineage>
</organism>
<dbReference type="PANTHER" id="PTHR43394">
    <property type="entry name" value="ATP-DEPENDENT PERMEASE MDL1, MITOCHONDRIAL"/>
    <property type="match status" value="1"/>
</dbReference>
<dbReference type="PROSITE" id="PS00211">
    <property type="entry name" value="ABC_TRANSPORTER_1"/>
    <property type="match status" value="1"/>
</dbReference>
<dbReference type="InterPro" id="IPR017871">
    <property type="entry name" value="ABC_transporter-like_CS"/>
</dbReference>
<dbReference type="SUPFAM" id="SSF90123">
    <property type="entry name" value="ABC transporter transmembrane region"/>
    <property type="match status" value="1"/>
</dbReference>
<keyword evidence="6 7" id="KW-0472">Membrane</keyword>
<evidence type="ECO:0000256" key="5">
    <source>
        <dbReference type="ARBA" id="ARBA00022989"/>
    </source>
</evidence>
<feature type="domain" description="ABC transmembrane type-1" evidence="9">
    <location>
        <begin position="22"/>
        <end position="303"/>
    </location>
</feature>
<dbReference type="SUPFAM" id="SSF52540">
    <property type="entry name" value="P-loop containing nucleoside triphosphate hydrolases"/>
    <property type="match status" value="1"/>
</dbReference>
<dbReference type="InterPro" id="IPR039421">
    <property type="entry name" value="Type_1_exporter"/>
</dbReference>
<evidence type="ECO:0000313" key="10">
    <source>
        <dbReference type="EMBL" id="MBE9252900.1"/>
    </source>
</evidence>
<keyword evidence="2 7" id="KW-0812">Transmembrane</keyword>
<evidence type="ECO:0000256" key="6">
    <source>
        <dbReference type="ARBA" id="ARBA00023136"/>
    </source>
</evidence>
<evidence type="ECO:0000256" key="3">
    <source>
        <dbReference type="ARBA" id="ARBA00022741"/>
    </source>
</evidence>
<dbReference type="PANTHER" id="PTHR43394:SF1">
    <property type="entry name" value="ATP-BINDING CASSETTE SUB-FAMILY B MEMBER 10, MITOCHONDRIAL"/>
    <property type="match status" value="1"/>
</dbReference>
<feature type="transmembrane region" description="Helical" evidence="7">
    <location>
        <begin position="243"/>
        <end position="265"/>
    </location>
</feature>
<protein>
    <submittedName>
        <fullName evidence="10">ABC transporter ATP-binding protein</fullName>
    </submittedName>
</protein>
<reference evidence="10 11" key="1">
    <citation type="submission" date="2020-10" db="EMBL/GenBank/DDBJ databases">
        <authorList>
            <person name="Castelo-Branco R."/>
            <person name="Eusebio N."/>
            <person name="Adriana R."/>
            <person name="Vieira A."/>
            <person name="Brugerolle De Fraissinette N."/>
            <person name="Rezende De Castro R."/>
            <person name="Schneider M.P."/>
            <person name="Vasconcelos V."/>
            <person name="Leao P.N."/>
        </authorList>
    </citation>
    <scope>NUCLEOTIDE SEQUENCE [LARGE SCALE GENOMIC DNA]</scope>
    <source>
        <strain evidence="10 11">LEGE 00031</strain>
    </source>
</reference>
<feature type="transmembrane region" description="Helical" evidence="7">
    <location>
        <begin position="154"/>
        <end position="178"/>
    </location>
</feature>
<evidence type="ECO:0000313" key="11">
    <source>
        <dbReference type="Proteomes" id="UP000658720"/>
    </source>
</evidence>
<dbReference type="Pfam" id="PF00005">
    <property type="entry name" value="ABC_tran"/>
    <property type="match status" value="1"/>
</dbReference>
<dbReference type="Gene3D" id="1.20.1560.10">
    <property type="entry name" value="ABC transporter type 1, transmembrane domain"/>
    <property type="match status" value="1"/>
</dbReference>
<dbReference type="InterPro" id="IPR003439">
    <property type="entry name" value="ABC_transporter-like_ATP-bd"/>
</dbReference>
<gene>
    <name evidence="10" type="ORF">IQ217_03315</name>
</gene>
<dbReference type="InterPro" id="IPR011527">
    <property type="entry name" value="ABC1_TM_dom"/>
</dbReference>
<proteinExistence type="predicted"/>
<feature type="transmembrane region" description="Helical" evidence="7">
    <location>
        <begin position="277"/>
        <end position="301"/>
    </location>
</feature>